<evidence type="ECO:0000256" key="2">
    <source>
        <dbReference type="ARBA" id="ARBA00022670"/>
    </source>
</evidence>
<evidence type="ECO:0000313" key="8">
    <source>
        <dbReference type="EMBL" id="MBE9609886.1"/>
    </source>
</evidence>
<protein>
    <submittedName>
        <fullName evidence="8">S41 family peptidase</fullName>
    </submittedName>
</protein>
<dbReference type="GO" id="GO:0008236">
    <property type="term" value="F:serine-type peptidase activity"/>
    <property type="evidence" value="ECO:0007669"/>
    <property type="project" value="UniProtKB-KW"/>
</dbReference>
<evidence type="ECO:0000259" key="7">
    <source>
        <dbReference type="PROSITE" id="PS50106"/>
    </source>
</evidence>
<dbReference type="GO" id="GO:0007165">
    <property type="term" value="P:signal transduction"/>
    <property type="evidence" value="ECO:0007669"/>
    <property type="project" value="TreeGrafter"/>
</dbReference>
<comment type="similarity">
    <text evidence="1 5">Belongs to the peptidase S41A family.</text>
</comment>
<keyword evidence="2 5" id="KW-0645">Protease</keyword>
<reference evidence="8 9" key="1">
    <citation type="submission" date="2020-10" db="EMBL/GenBank/DDBJ databases">
        <title>The genome sequence of Chitinilyticum litopenaei 4Y14.</title>
        <authorList>
            <person name="Liu Y."/>
        </authorList>
    </citation>
    <scope>NUCLEOTIDE SEQUENCE [LARGE SCALE GENOMIC DNA]</scope>
    <source>
        <strain evidence="8 9">4Y14</strain>
    </source>
</reference>
<feature type="region of interest" description="Disordered" evidence="6">
    <location>
        <begin position="412"/>
        <end position="458"/>
    </location>
</feature>
<dbReference type="CDD" id="cd07560">
    <property type="entry name" value="Peptidase_S41_CPP"/>
    <property type="match status" value="1"/>
</dbReference>
<organism evidence="8 9">
    <name type="scientific">Chitinilyticum piscinae</name>
    <dbReference type="NCBI Taxonomy" id="2866724"/>
    <lineage>
        <taxon>Bacteria</taxon>
        <taxon>Pseudomonadati</taxon>
        <taxon>Pseudomonadota</taxon>
        <taxon>Betaproteobacteria</taxon>
        <taxon>Neisseriales</taxon>
        <taxon>Chitinibacteraceae</taxon>
        <taxon>Chitinilyticum</taxon>
    </lineage>
</organism>
<dbReference type="GO" id="GO:0006508">
    <property type="term" value="P:proteolysis"/>
    <property type="evidence" value="ECO:0007669"/>
    <property type="project" value="UniProtKB-KW"/>
</dbReference>
<evidence type="ECO:0000256" key="1">
    <source>
        <dbReference type="ARBA" id="ARBA00009179"/>
    </source>
</evidence>
<sequence length="495" mass="52446">MPSSTTPASRNRFGKIALLLAGAGLGTVLSLSFTAIADKETGTSLPVDELRAFSTVFGLIKQSYVEPVEDKKLINEAIKGMVSGLDPHSSYLDAEAFKDLQESTQGEFGGLGLEVNMEDGLVRVVSPIEDTPAFRAGVKAGDYIVKIDDTQVQGLALNEAVSKMRGKPGTQVTLTVMRKGESKPLTFTLKRAIIKVVSVKSKLAEPGIGYVRVTQFQEHTTKMLGEALSNLYKENKAPLKGLVLDLRNDPGGLLNGAVGVSAAFLPKDALVVYTDGRTPDAKMKLYASKDYYSRGGKDELAGLPPELKSVPLVVLINGGSASASEIVAGALQDHKRALIVGTQSFGKGSVQTILPIDSKTALKLTTAKYFTPAGRSIQAKGITPDIEVKEATLNSKGDDAAGWRLTEADLAGHLDNPTDSEAGKKNGSKPAATATPAPAPAKQPRLKASETSEDDFIATRELASKNDYQLQQAISVLKVQQLLMQKAASAPAIKK</sequence>
<dbReference type="RefSeq" id="WP_194116416.1">
    <property type="nucleotide sequence ID" value="NZ_JADFUA010000006.1"/>
</dbReference>
<evidence type="ECO:0000256" key="6">
    <source>
        <dbReference type="SAM" id="MobiDB-lite"/>
    </source>
</evidence>
<dbReference type="PROSITE" id="PS50106">
    <property type="entry name" value="PDZ"/>
    <property type="match status" value="1"/>
</dbReference>
<dbReference type="SMART" id="SM00245">
    <property type="entry name" value="TSPc"/>
    <property type="match status" value="1"/>
</dbReference>
<dbReference type="Gene3D" id="3.90.226.10">
    <property type="entry name" value="2-enoyl-CoA Hydratase, Chain A, domain 1"/>
    <property type="match status" value="1"/>
</dbReference>
<dbReference type="Proteomes" id="UP000604481">
    <property type="component" value="Unassembled WGS sequence"/>
</dbReference>
<evidence type="ECO:0000256" key="5">
    <source>
        <dbReference type="RuleBase" id="RU004404"/>
    </source>
</evidence>
<dbReference type="SUPFAM" id="SSF52096">
    <property type="entry name" value="ClpP/crotonase"/>
    <property type="match status" value="1"/>
</dbReference>
<keyword evidence="9" id="KW-1185">Reference proteome</keyword>
<dbReference type="PANTHER" id="PTHR32060:SF30">
    <property type="entry name" value="CARBOXY-TERMINAL PROCESSING PROTEASE CTPA"/>
    <property type="match status" value="1"/>
</dbReference>
<dbReference type="NCBIfam" id="TIGR00225">
    <property type="entry name" value="prc"/>
    <property type="match status" value="1"/>
</dbReference>
<dbReference type="InterPro" id="IPR004447">
    <property type="entry name" value="Peptidase_S41A"/>
</dbReference>
<dbReference type="Gene3D" id="2.30.42.10">
    <property type="match status" value="1"/>
</dbReference>
<evidence type="ECO:0000256" key="4">
    <source>
        <dbReference type="ARBA" id="ARBA00022825"/>
    </source>
</evidence>
<dbReference type="FunFam" id="3.90.226.10:FF:000029">
    <property type="entry name" value="Peptidase, S41 family"/>
    <property type="match status" value="1"/>
</dbReference>
<name>A0A8J7FND3_9NEIS</name>
<dbReference type="SMART" id="SM00228">
    <property type="entry name" value="PDZ"/>
    <property type="match status" value="1"/>
</dbReference>
<dbReference type="Gene3D" id="3.30.750.44">
    <property type="match status" value="1"/>
</dbReference>
<dbReference type="Pfam" id="PF13180">
    <property type="entry name" value="PDZ_2"/>
    <property type="match status" value="1"/>
</dbReference>
<dbReference type="GO" id="GO:0030288">
    <property type="term" value="C:outer membrane-bounded periplasmic space"/>
    <property type="evidence" value="ECO:0007669"/>
    <property type="project" value="TreeGrafter"/>
</dbReference>
<accession>A0A8J7FND3</accession>
<dbReference type="PANTHER" id="PTHR32060">
    <property type="entry name" value="TAIL-SPECIFIC PROTEASE"/>
    <property type="match status" value="1"/>
</dbReference>
<comment type="caution">
    <text evidence="8">The sequence shown here is derived from an EMBL/GenBank/DDBJ whole genome shotgun (WGS) entry which is preliminary data.</text>
</comment>
<dbReference type="InterPro" id="IPR055210">
    <property type="entry name" value="CtpA/B_N"/>
</dbReference>
<dbReference type="FunFam" id="2.30.42.10:FF:000063">
    <property type="entry name" value="Peptidase, S41 family"/>
    <property type="match status" value="1"/>
</dbReference>
<dbReference type="Pfam" id="PF03572">
    <property type="entry name" value="Peptidase_S41"/>
    <property type="match status" value="1"/>
</dbReference>
<proteinExistence type="inferred from homology"/>
<dbReference type="InterPro" id="IPR005151">
    <property type="entry name" value="Tail-specific_protease"/>
</dbReference>
<keyword evidence="3 5" id="KW-0378">Hydrolase</keyword>
<dbReference type="InterPro" id="IPR029045">
    <property type="entry name" value="ClpP/crotonase-like_dom_sf"/>
</dbReference>
<keyword evidence="4 5" id="KW-0720">Serine protease</keyword>
<dbReference type="Pfam" id="PF22694">
    <property type="entry name" value="CtpB_N-like"/>
    <property type="match status" value="1"/>
</dbReference>
<dbReference type="InterPro" id="IPR036034">
    <property type="entry name" value="PDZ_sf"/>
</dbReference>
<dbReference type="GO" id="GO:0004175">
    <property type="term" value="F:endopeptidase activity"/>
    <property type="evidence" value="ECO:0007669"/>
    <property type="project" value="TreeGrafter"/>
</dbReference>
<feature type="domain" description="PDZ" evidence="7">
    <location>
        <begin position="97"/>
        <end position="165"/>
    </location>
</feature>
<dbReference type="AlphaFoldDB" id="A0A8J7FND3"/>
<dbReference type="FunFam" id="3.30.750.44:FF:000001">
    <property type="entry name" value="S41 family peptidase"/>
    <property type="match status" value="1"/>
</dbReference>
<dbReference type="EMBL" id="JADFUA010000006">
    <property type="protein sequence ID" value="MBE9609886.1"/>
    <property type="molecule type" value="Genomic_DNA"/>
</dbReference>
<dbReference type="SUPFAM" id="SSF50156">
    <property type="entry name" value="PDZ domain-like"/>
    <property type="match status" value="1"/>
</dbReference>
<evidence type="ECO:0000256" key="3">
    <source>
        <dbReference type="ARBA" id="ARBA00022801"/>
    </source>
</evidence>
<gene>
    <name evidence="8" type="ORF">INR99_11060</name>
</gene>
<dbReference type="CDD" id="cd06782">
    <property type="entry name" value="cpPDZ_CPP-like"/>
    <property type="match status" value="1"/>
</dbReference>
<dbReference type="InterPro" id="IPR001478">
    <property type="entry name" value="PDZ"/>
</dbReference>
<evidence type="ECO:0000313" key="9">
    <source>
        <dbReference type="Proteomes" id="UP000604481"/>
    </source>
</evidence>